<evidence type="ECO:0000313" key="7">
    <source>
        <dbReference type="Proteomes" id="UP000230423"/>
    </source>
</evidence>
<dbReference type="Gene3D" id="1.20.1740.10">
    <property type="entry name" value="Amino acid/polyamine transporter I"/>
    <property type="match status" value="1"/>
</dbReference>
<dbReference type="GO" id="GO:0016020">
    <property type="term" value="C:membrane"/>
    <property type="evidence" value="ECO:0007669"/>
    <property type="project" value="UniProtKB-SubCell"/>
</dbReference>
<dbReference type="Proteomes" id="UP000230423">
    <property type="component" value="Unassembled WGS sequence"/>
</dbReference>
<evidence type="ECO:0000313" key="6">
    <source>
        <dbReference type="EMBL" id="PIO59937.1"/>
    </source>
</evidence>
<comment type="subcellular location">
    <subcellularLocation>
        <location evidence="1">Membrane</location>
        <topology evidence="1">Multi-pass membrane protein</topology>
    </subcellularLocation>
</comment>
<proteinExistence type="predicted"/>
<keyword evidence="7" id="KW-1185">Reference proteome</keyword>
<sequence length="163" mass="18147">ETENLQHPFLGSNWSIGSIVSALFACLFAYDGWDILNFGAEEIEKPKRTMPLAIVIGMVCIALIYVAVNFAYFIVLSPAQILSSDAVAMVRSFRVRAGIWIGGFAFYWVFLFGRALPSSAVYTEYSNKANNSTTKWAQIIFDLMPERGDESEINNAITVVNDK</sequence>
<dbReference type="PANTHER" id="PTHR11785:SF523">
    <property type="entry name" value="AMINO ACID TRANSPORTER PROTEIN 6"/>
    <property type="match status" value="1"/>
</dbReference>
<evidence type="ECO:0000256" key="4">
    <source>
        <dbReference type="ARBA" id="ARBA00023136"/>
    </source>
</evidence>
<protein>
    <recommendedName>
        <fullName evidence="8">Amino acid permease/ SLC12A domain-containing protein</fullName>
    </recommendedName>
</protein>
<name>A0A2G9TPR9_TELCI</name>
<feature type="transmembrane region" description="Helical" evidence="5">
    <location>
        <begin position="95"/>
        <end position="113"/>
    </location>
</feature>
<dbReference type="OrthoDB" id="5829096at2759"/>
<dbReference type="EMBL" id="KZ356530">
    <property type="protein sequence ID" value="PIO59937.1"/>
    <property type="molecule type" value="Genomic_DNA"/>
</dbReference>
<evidence type="ECO:0000256" key="1">
    <source>
        <dbReference type="ARBA" id="ARBA00004141"/>
    </source>
</evidence>
<gene>
    <name evidence="6" type="ORF">TELCIR_18584</name>
</gene>
<organism evidence="6 7">
    <name type="scientific">Teladorsagia circumcincta</name>
    <name type="common">Brown stomach worm</name>
    <name type="synonym">Ostertagia circumcincta</name>
    <dbReference type="NCBI Taxonomy" id="45464"/>
    <lineage>
        <taxon>Eukaryota</taxon>
        <taxon>Metazoa</taxon>
        <taxon>Ecdysozoa</taxon>
        <taxon>Nematoda</taxon>
        <taxon>Chromadorea</taxon>
        <taxon>Rhabditida</taxon>
        <taxon>Rhabditina</taxon>
        <taxon>Rhabditomorpha</taxon>
        <taxon>Strongyloidea</taxon>
        <taxon>Trichostrongylidae</taxon>
        <taxon>Teladorsagia</taxon>
    </lineage>
</organism>
<dbReference type="PANTHER" id="PTHR11785">
    <property type="entry name" value="AMINO ACID TRANSPORTER"/>
    <property type="match status" value="1"/>
</dbReference>
<evidence type="ECO:0008006" key="8">
    <source>
        <dbReference type="Google" id="ProtNLM"/>
    </source>
</evidence>
<evidence type="ECO:0000256" key="5">
    <source>
        <dbReference type="SAM" id="Phobius"/>
    </source>
</evidence>
<dbReference type="InterPro" id="IPR002293">
    <property type="entry name" value="AA/rel_permease1"/>
</dbReference>
<accession>A0A2G9TPR9</accession>
<keyword evidence="3 5" id="KW-1133">Transmembrane helix</keyword>
<dbReference type="AlphaFoldDB" id="A0A2G9TPR9"/>
<dbReference type="GO" id="GO:0015179">
    <property type="term" value="F:L-amino acid transmembrane transporter activity"/>
    <property type="evidence" value="ECO:0007669"/>
    <property type="project" value="TreeGrafter"/>
</dbReference>
<feature type="transmembrane region" description="Helical" evidence="5">
    <location>
        <begin position="51"/>
        <end position="75"/>
    </location>
</feature>
<reference evidence="6 7" key="1">
    <citation type="submission" date="2015-09" db="EMBL/GenBank/DDBJ databases">
        <title>Draft genome of the parasitic nematode Teladorsagia circumcincta isolate WARC Sus (inbred).</title>
        <authorList>
            <person name="Mitreva M."/>
        </authorList>
    </citation>
    <scope>NUCLEOTIDE SEQUENCE [LARGE SCALE GENOMIC DNA]</scope>
    <source>
        <strain evidence="6 7">S</strain>
    </source>
</reference>
<feature type="transmembrane region" description="Helical" evidence="5">
    <location>
        <begin position="12"/>
        <end position="30"/>
    </location>
</feature>
<feature type="non-terminal residue" evidence="6">
    <location>
        <position position="163"/>
    </location>
</feature>
<evidence type="ECO:0000256" key="3">
    <source>
        <dbReference type="ARBA" id="ARBA00022989"/>
    </source>
</evidence>
<dbReference type="InterPro" id="IPR050598">
    <property type="entry name" value="AminoAcid_Transporter"/>
</dbReference>
<feature type="non-terminal residue" evidence="6">
    <location>
        <position position="1"/>
    </location>
</feature>
<keyword evidence="4 5" id="KW-0472">Membrane</keyword>
<keyword evidence="2 5" id="KW-0812">Transmembrane</keyword>
<dbReference type="Pfam" id="PF13520">
    <property type="entry name" value="AA_permease_2"/>
    <property type="match status" value="1"/>
</dbReference>
<evidence type="ECO:0000256" key="2">
    <source>
        <dbReference type="ARBA" id="ARBA00022692"/>
    </source>
</evidence>